<comment type="caution">
    <text evidence="1">The sequence shown here is derived from an EMBL/GenBank/DDBJ whole genome shotgun (WGS) entry which is preliminary data.</text>
</comment>
<dbReference type="AlphaFoldDB" id="A0A7J7GD59"/>
<dbReference type="InterPro" id="IPR006740">
    <property type="entry name" value="DUF604"/>
</dbReference>
<evidence type="ECO:0000313" key="2">
    <source>
        <dbReference type="Proteomes" id="UP000593564"/>
    </source>
</evidence>
<proteinExistence type="predicted"/>
<sequence>MACMVHAILEVFREGDDGVSMFTLGDIQSLLWRIFGSHFDQGFGGARFALSYPLVAAMVKDLEGCLRRYPYLKSAYLIIKYCVDELGVPFSAERGIHQIDLRIDISDFLPSHPRSLLLSLHHFDKVEPILPSMNCFRSANHLVKATKTDQSRMLQQTICYQKKTNWSFSISWGYSAHIYENVLPRSILKRPLETFRPWLKEMPALYMFNTQWPPYFFLRIC</sequence>
<name>A0A7J7GD59_CAMSI</name>
<accession>A0A7J7GD59</accession>
<reference evidence="2" key="1">
    <citation type="journal article" date="2020" name="Nat. Commun.">
        <title>Genome assembly of wild tea tree DASZ reveals pedigree and selection history of tea varieties.</title>
        <authorList>
            <person name="Zhang W."/>
            <person name="Zhang Y."/>
            <person name="Qiu H."/>
            <person name="Guo Y."/>
            <person name="Wan H."/>
            <person name="Zhang X."/>
            <person name="Scossa F."/>
            <person name="Alseekh S."/>
            <person name="Zhang Q."/>
            <person name="Wang P."/>
            <person name="Xu L."/>
            <person name="Schmidt M.H."/>
            <person name="Jia X."/>
            <person name="Li D."/>
            <person name="Zhu A."/>
            <person name="Guo F."/>
            <person name="Chen W."/>
            <person name="Ni D."/>
            <person name="Usadel B."/>
            <person name="Fernie A.R."/>
            <person name="Wen W."/>
        </authorList>
    </citation>
    <scope>NUCLEOTIDE SEQUENCE [LARGE SCALE GENOMIC DNA]</scope>
    <source>
        <strain evidence="2">cv. G240</strain>
    </source>
</reference>
<dbReference type="Pfam" id="PF04646">
    <property type="entry name" value="DUF604"/>
    <property type="match status" value="1"/>
</dbReference>
<protein>
    <submittedName>
        <fullName evidence="1">Uncharacterized protein</fullName>
    </submittedName>
</protein>
<reference evidence="1 2" key="2">
    <citation type="submission" date="2020-07" db="EMBL/GenBank/DDBJ databases">
        <title>Genome assembly of wild tea tree DASZ reveals pedigree and selection history of tea varieties.</title>
        <authorList>
            <person name="Zhang W."/>
        </authorList>
    </citation>
    <scope>NUCLEOTIDE SEQUENCE [LARGE SCALE GENOMIC DNA]</scope>
    <source>
        <strain evidence="2">cv. G240</strain>
        <tissue evidence="1">Leaf</tissue>
    </source>
</reference>
<organism evidence="1 2">
    <name type="scientific">Camellia sinensis</name>
    <name type="common">Tea plant</name>
    <name type="synonym">Thea sinensis</name>
    <dbReference type="NCBI Taxonomy" id="4442"/>
    <lineage>
        <taxon>Eukaryota</taxon>
        <taxon>Viridiplantae</taxon>
        <taxon>Streptophyta</taxon>
        <taxon>Embryophyta</taxon>
        <taxon>Tracheophyta</taxon>
        <taxon>Spermatophyta</taxon>
        <taxon>Magnoliopsida</taxon>
        <taxon>eudicotyledons</taxon>
        <taxon>Gunneridae</taxon>
        <taxon>Pentapetalae</taxon>
        <taxon>asterids</taxon>
        <taxon>Ericales</taxon>
        <taxon>Theaceae</taxon>
        <taxon>Camellia</taxon>
    </lineage>
</organism>
<gene>
    <name evidence="1" type="ORF">HYC85_024732</name>
</gene>
<dbReference type="EMBL" id="JACBKZ010000012">
    <property type="protein sequence ID" value="KAF5937226.1"/>
    <property type="molecule type" value="Genomic_DNA"/>
</dbReference>
<evidence type="ECO:0000313" key="1">
    <source>
        <dbReference type="EMBL" id="KAF5937226.1"/>
    </source>
</evidence>
<dbReference type="Proteomes" id="UP000593564">
    <property type="component" value="Unassembled WGS sequence"/>
</dbReference>
<keyword evidence="2" id="KW-1185">Reference proteome</keyword>
<dbReference type="PANTHER" id="PTHR10811">
    <property type="entry name" value="FRINGE-RELATED"/>
    <property type="match status" value="1"/>
</dbReference>